<evidence type="ECO:0000259" key="1">
    <source>
        <dbReference type="PROSITE" id="PS51490"/>
    </source>
</evidence>
<dbReference type="SUPFAM" id="SSF54695">
    <property type="entry name" value="POZ domain"/>
    <property type="match status" value="1"/>
</dbReference>
<dbReference type="SUPFAM" id="SSF89837">
    <property type="entry name" value="Doublecortin (DC)"/>
    <property type="match status" value="1"/>
</dbReference>
<dbReference type="Pfam" id="PF00805">
    <property type="entry name" value="Pentapeptide"/>
    <property type="match status" value="2"/>
</dbReference>
<dbReference type="Gene3D" id="2.160.20.80">
    <property type="entry name" value="E3 ubiquitin-protein ligase SopA"/>
    <property type="match status" value="1"/>
</dbReference>
<dbReference type="EnsemblMetazoa" id="XM_022814563">
    <property type="protein sequence ID" value="XP_022670298"/>
    <property type="gene ID" value="LOC111254071"/>
</dbReference>
<dbReference type="SMART" id="SM00225">
    <property type="entry name" value="BTB"/>
    <property type="match status" value="1"/>
</dbReference>
<protein>
    <recommendedName>
        <fullName evidence="1">KHA domain-containing protein</fullName>
    </recommendedName>
</protein>
<sequence>MRSPALGSFMKRVTLFLNGATQGGRVVQCPPTLQELKELAEEVLGLPPVTHLFLRNGGEIDSESLIRDDEVLYCSTNGQFLEPVSTPQIVADNPEWILLNVGGKHFVTTRRTLVSKEPLSMLARMFSLEGRLWPAAVDKDGAFLIDRSARYFEPIINYLRHGQVVLERDCDPLGVLEEAKFYGIQSLVSLLEARIAEEPSEKTPLSRRDVIAIIAATSAESELRFQSCILKGARLVCANLEGCTLRRCDMEAGAKFFTNLESANLKGAELDGSLMGGVSLRVATLKNANMQNCYLRQADLAGADLENCDLSGSDLQQANLRGANLKDARMDMMLTPLHMAQAIR</sequence>
<dbReference type="InterPro" id="IPR001646">
    <property type="entry name" value="5peptide_repeat"/>
</dbReference>
<dbReference type="CDD" id="cd17073">
    <property type="entry name" value="KHA"/>
    <property type="match status" value="1"/>
</dbReference>
<dbReference type="InterPro" id="IPR003131">
    <property type="entry name" value="T1-type_BTB"/>
</dbReference>
<dbReference type="GO" id="GO:0051260">
    <property type="term" value="P:protein homooligomerization"/>
    <property type="evidence" value="ECO:0007669"/>
    <property type="project" value="InterPro"/>
</dbReference>
<accession>A0A7M7KQ71</accession>
<dbReference type="PROSITE" id="PS51490">
    <property type="entry name" value="KHA"/>
    <property type="match status" value="1"/>
</dbReference>
<dbReference type="SUPFAM" id="SSF141571">
    <property type="entry name" value="Pentapeptide repeat-like"/>
    <property type="match status" value="1"/>
</dbReference>
<dbReference type="InterPro" id="IPR051082">
    <property type="entry name" value="Pentapeptide-BTB/POZ_domain"/>
</dbReference>
<feature type="domain" description="KHA" evidence="1">
    <location>
        <begin position="12"/>
        <end position="92"/>
    </location>
</feature>
<dbReference type="RefSeq" id="XP_022670298.1">
    <property type="nucleotide sequence ID" value="XM_022814563.1"/>
</dbReference>
<dbReference type="InterPro" id="IPR011333">
    <property type="entry name" value="SKP1/BTB/POZ_sf"/>
</dbReference>
<dbReference type="PANTHER" id="PTHR14136:SF17">
    <property type="entry name" value="BTB_POZ DOMAIN-CONTAINING PROTEIN KCTD9"/>
    <property type="match status" value="1"/>
</dbReference>
<reference evidence="2" key="1">
    <citation type="submission" date="2021-01" db="UniProtKB">
        <authorList>
            <consortium name="EnsemblMetazoa"/>
        </authorList>
    </citation>
    <scope>IDENTIFICATION</scope>
</reference>
<proteinExistence type="predicted"/>
<dbReference type="Gene3D" id="3.30.710.10">
    <property type="entry name" value="Potassium Channel Kv1.1, Chain A"/>
    <property type="match status" value="1"/>
</dbReference>
<dbReference type="Pfam" id="PF11834">
    <property type="entry name" value="KHA"/>
    <property type="match status" value="1"/>
</dbReference>
<keyword evidence="3" id="KW-1185">Reference proteome</keyword>
<dbReference type="InterPro" id="IPR036572">
    <property type="entry name" value="Doublecortin_dom_sf"/>
</dbReference>
<dbReference type="GO" id="GO:0035556">
    <property type="term" value="P:intracellular signal transduction"/>
    <property type="evidence" value="ECO:0007669"/>
    <property type="project" value="InterPro"/>
</dbReference>
<dbReference type="AlphaFoldDB" id="A0A7M7KQ71"/>
<dbReference type="Gene3D" id="6.10.140.750">
    <property type="match status" value="1"/>
</dbReference>
<dbReference type="PANTHER" id="PTHR14136">
    <property type="entry name" value="BTB_POZ DOMAIN-CONTAINING PROTEIN KCTD9"/>
    <property type="match status" value="1"/>
</dbReference>
<name>A0A7M7KQ71_VARDE</name>
<dbReference type="InterPro" id="IPR000210">
    <property type="entry name" value="BTB/POZ_dom"/>
</dbReference>
<organism evidence="2 3">
    <name type="scientific">Varroa destructor</name>
    <name type="common">Honeybee mite</name>
    <dbReference type="NCBI Taxonomy" id="109461"/>
    <lineage>
        <taxon>Eukaryota</taxon>
        <taxon>Metazoa</taxon>
        <taxon>Ecdysozoa</taxon>
        <taxon>Arthropoda</taxon>
        <taxon>Chelicerata</taxon>
        <taxon>Arachnida</taxon>
        <taxon>Acari</taxon>
        <taxon>Parasitiformes</taxon>
        <taxon>Mesostigmata</taxon>
        <taxon>Gamasina</taxon>
        <taxon>Dermanyssoidea</taxon>
        <taxon>Varroidae</taxon>
        <taxon>Varroa</taxon>
    </lineage>
</organism>
<dbReference type="GeneID" id="111254071"/>
<evidence type="ECO:0000313" key="2">
    <source>
        <dbReference type="EnsemblMetazoa" id="XP_022670298"/>
    </source>
</evidence>
<dbReference type="Proteomes" id="UP000594260">
    <property type="component" value="Unplaced"/>
</dbReference>
<dbReference type="CDD" id="cd18368">
    <property type="entry name" value="BTB_POZ_KCTD9"/>
    <property type="match status" value="1"/>
</dbReference>
<evidence type="ECO:0000313" key="3">
    <source>
        <dbReference type="Proteomes" id="UP000594260"/>
    </source>
</evidence>
<dbReference type="Pfam" id="PF02214">
    <property type="entry name" value="BTB_2"/>
    <property type="match status" value="1"/>
</dbReference>
<dbReference type="InterPro" id="IPR021789">
    <property type="entry name" value="KHA_dom"/>
</dbReference>